<dbReference type="GO" id="GO:0016020">
    <property type="term" value="C:membrane"/>
    <property type="evidence" value="ECO:0007669"/>
    <property type="project" value="UniProtKB-SubCell"/>
</dbReference>
<dbReference type="InterPro" id="IPR003663">
    <property type="entry name" value="Sugar/inositol_transpt"/>
</dbReference>
<evidence type="ECO:0000256" key="8">
    <source>
        <dbReference type="RuleBase" id="RU003346"/>
    </source>
</evidence>
<feature type="transmembrane region" description="Helical" evidence="9">
    <location>
        <begin position="59"/>
        <end position="83"/>
    </location>
</feature>
<evidence type="ECO:0000256" key="1">
    <source>
        <dbReference type="ARBA" id="ARBA00004141"/>
    </source>
</evidence>
<keyword evidence="5 9" id="KW-1133">Transmembrane helix</keyword>
<feature type="transmembrane region" description="Helical" evidence="9">
    <location>
        <begin position="413"/>
        <end position="438"/>
    </location>
</feature>
<proteinExistence type="inferred from homology"/>
<dbReference type="Pfam" id="PF00083">
    <property type="entry name" value="Sugar_tr"/>
    <property type="match status" value="1"/>
</dbReference>
<protein>
    <recommendedName>
        <fullName evidence="10">Major facilitator superfamily (MFS) profile domain-containing protein</fullName>
    </recommendedName>
</protein>
<dbReference type="InterPro" id="IPR050360">
    <property type="entry name" value="MFS_Sugar_Transporters"/>
</dbReference>
<feature type="domain" description="Major facilitator superfamily (MFS) profile" evidence="10">
    <location>
        <begin position="61"/>
        <end position="510"/>
    </location>
</feature>
<organism evidence="11 12">
    <name type="scientific">Apiotrichum porosum</name>
    <dbReference type="NCBI Taxonomy" id="105984"/>
    <lineage>
        <taxon>Eukaryota</taxon>
        <taxon>Fungi</taxon>
        <taxon>Dikarya</taxon>
        <taxon>Basidiomycota</taxon>
        <taxon>Agaricomycotina</taxon>
        <taxon>Tremellomycetes</taxon>
        <taxon>Trichosporonales</taxon>
        <taxon>Trichosporonaceae</taxon>
        <taxon>Apiotrichum</taxon>
    </lineage>
</organism>
<dbReference type="InterPro" id="IPR036259">
    <property type="entry name" value="MFS_trans_sf"/>
</dbReference>
<evidence type="ECO:0000259" key="10">
    <source>
        <dbReference type="PROSITE" id="PS50850"/>
    </source>
</evidence>
<evidence type="ECO:0000313" key="11">
    <source>
        <dbReference type="EMBL" id="RSH85813.1"/>
    </source>
</evidence>
<feature type="transmembrane region" description="Helical" evidence="9">
    <location>
        <begin position="488"/>
        <end position="506"/>
    </location>
</feature>
<comment type="similarity">
    <text evidence="2 8">Belongs to the major facilitator superfamily. Sugar transporter (TC 2.A.1.1) family.</text>
</comment>
<keyword evidence="4 9" id="KW-0812">Transmembrane</keyword>
<accession>A0A427Y406</accession>
<feature type="transmembrane region" description="Helical" evidence="9">
    <location>
        <begin position="385"/>
        <end position="407"/>
    </location>
</feature>
<name>A0A427Y406_9TREE</name>
<dbReference type="PROSITE" id="PS50850">
    <property type="entry name" value="MFS"/>
    <property type="match status" value="1"/>
</dbReference>
<evidence type="ECO:0000256" key="3">
    <source>
        <dbReference type="ARBA" id="ARBA00022448"/>
    </source>
</evidence>
<evidence type="ECO:0000256" key="9">
    <source>
        <dbReference type="SAM" id="Phobius"/>
    </source>
</evidence>
<dbReference type="AlphaFoldDB" id="A0A427Y406"/>
<feature type="transmembrane region" description="Helical" evidence="9">
    <location>
        <begin position="359"/>
        <end position="378"/>
    </location>
</feature>
<feature type="transmembrane region" description="Helical" evidence="9">
    <location>
        <begin position="199"/>
        <end position="221"/>
    </location>
</feature>
<keyword evidence="6 9" id="KW-0472">Membrane</keyword>
<comment type="catalytic activity">
    <reaction evidence="7">
        <text>myo-inositol(out) + H(+)(out) = myo-inositol(in) + H(+)(in)</text>
        <dbReference type="Rhea" id="RHEA:60364"/>
        <dbReference type="ChEBI" id="CHEBI:15378"/>
        <dbReference type="ChEBI" id="CHEBI:17268"/>
    </reaction>
</comment>
<evidence type="ECO:0000256" key="2">
    <source>
        <dbReference type="ARBA" id="ARBA00010992"/>
    </source>
</evidence>
<evidence type="ECO:0000313" key="12">
    <source>
        <dbReference type="Proteomes" id="UP000279236"/>
    </source>
</evidence>
<feature type="transmembrane region" description="Helical" evidence="9">
    <location>
        <begin position="138"/>
        <end position="157"/>
    </location>
</feature>
<evidence type="ECO:0000256" key="5">
    <source>
        <dbReference type="ARBA" id="ARBA00022989"/>
    </source>
</evidence>
<dbReference type="GeneID" id="39588536"/>
<sequence>MSDLHKTVIDDKAQPEYSHVEAVADPNSQWADHDEAIAAEAYQRNLGVWASFKMYKKAVFWSFVASSTLIMEGYGTMLLGSFYTLPAFQKKYGDYYPAHDGGIWSVPANWQMAFTVVTSVGSLVGVLLGAWQVERWGYRWTLIFHLTVLNAFIAMVTFSPNRIVLIVGQACCSIPWGVFSTLSTAFASEVLPISLRGFLTTYVNLSWVIGQLICQGVLNGYAVVHLDETNGYRVPWCIQFMWPVPIIVGIFFSPESPWWLVRRGRLEEAAESVRRLASQPDATYIHNNVAMMVRTNNLERELAENRGSFASCFKGTDLRRTEISTMAYGCQVFSGITLGISGVYFFVQAGLGTSDAFKLVLGMMAMGFCGTCASWVLISYFGRRSIFLTGMVGMTTALLVVGILACVSDKHPGALWGIAAMLFVWMAFYQSTVGPLAFTLIGEMSSTRVRNKTIGLSRGMYNVAALVFGILNPYMINNTAWGWAGKAGFFYGGIALIATVWVYFRLPETRGRSYRELDVLFERRVPARKFSSTTVSDDADEEILRAHEGAEKQ</sequence>
<dbReference type="GO" id="GO:0005351">
    <property type="term" value="F:carbohydrate:proton symporter activity"/>
    <property type="evidence" value="ECO:0007669"/>
    <property type="project" value="TreeGrafter"/>
</dbReference>
<keyword evidence="12" id="KW-1185">Reference proteome</keyword>
<dbReference type="PANTHER" id="PTHR48022:SF2">
    <property type="entry name" value="PLASTIDIC GLUCOSE TRANSPORTER 4"/>
    <property type="match status" value="1"/>
</dbReference>
<comment type="subcellular location">
    <subcellularLocation>
        <location evidence="1">Membrane</location>
        <topology evidence="1">Multi-pass membrane protein</topology>
    </subcellularLocation>
</comment>
<comment type="caution">
    <text evidence="11">The sequence shown here is derived from an EMBL/GenBank/DDBJ whole genome shotgun (WGS) entry which is preliminary data.</text>
</comment>
<feature type="transmembrane region" description="Helical" evidence="9">
    <location>
        <begin position="233"/>
        <end position="253"/>
    </location>
</feature>
<reference evidence="11 12" key="1">
    <citation type="submission" date="2018-11" db="EMBL/GenBank/DDBJ databases">
        <title>Genome sequence of Apiotrichum porosum DSM 27194.</title>
        <authorList>
            <person name="Aliyu H."/>
            <person name="Gorte O."/>
            <person name="Ochsenreither K."/>
        </authorList>
    </citation>
    <scope>NUCLEOTIDE SEQUENCE [LARGE SCALE GENOMIC DNA]</scope>
    <source>
        <strain evidence="11 12">DSM 27194</strain>
    </source>
</reference>
<evidence type="ECO:0000256" key="6">
    <source>
        <dbReference type="ARBA" id="ARBA00023136"/>
    </source>
</evidence>
<keyword evidence="3 8" id="KW-0813">Transport</keyword>
<dbReference type="RefSeq" id="XP_028478598.1">
    <property type="nucleotide sequence ID" value="XM_028619626.1"/>
</dbReference>
<dbReference type="SUPFAM" id="SSF103473">
    <property type="entry name" value="MFS general substrate transporter"/>
    <property type="match status" value="1"/>
</dbReference>
<evidence type="ECO:0000256" key="4">
    <source>
        <dbReference type="ARBA" id="ARBA00022692"/>
    </source>
</evidence>
<dbReference type="InterPro" id="IPR020846">
    <property type="entry name" value="MFS_dom"/>
</dbReference>
<dbReference type="InterPro" id="IPR005828">
    <property type="entry name" value="MFS_sugar_transport-like"/>
</dbReference>
<dbReference type="FunFam" id="1.20.1250.20:FF:000078">
    <property type="entry name" value="MFS maltose transporter, putative"/>
    <property type="match status" value="1"/>
</dbReference>
<dbReference type="EMBL" id="RSCE01000002">
    <property type="protein sequence ID" value="RSH85813.1"/>
    <property type="molecule type" value="Genomic_DNA"/>
</dbReference>
<feature type="transmembrane region" description="Helical" evidence="9">
    <location>
        <begin position="459"/>
        <end position="476"/>
    </location>
</feature>
<dbReference type="Gene3D" id="1.20.1250.20">
    <property type="entry name" value="MFS general substrate transporter like domains"/>
    <property type="match status" value="1"/>
</dbReference>
<dbReference type="NCBIfam" id="TIGR00879">
    <property type="entry name" value="SP"/>
    <property type="match status" value="1"/>
</dbReference>
<gene>
    <name evidence="11" type="ORF">EHS24_003993</name>
</gene>
<dbReference type="PANTHER" id="PTHR48022">
    <property type="entry name" value="PLASTIDIC GLUCOSE TRANSPORTER 4"/>
    <property type="match status" value="1"/>
</dbReference>
<evidence type="ECO:0000256" key="7">
    <source>
        <dbReference type="ARBA" id="ARBA00049119"/>
    </source>
</evidence>
<feature type="transmembrane region" description="Helical" evidence="9">
    <location>
        <begin position="326"/>
        <end position="347"/>
    </location>
</feature>
<dbReference type="OrthoDB" id="6612291at2759"/>
<feature type="transmembrane region" description="Helical" evidence="9">
    <location>
        <begin position="163"/>
        <end position="187"/>
    </location>
</feature>
<dbReference type="Proteomes" id="UP000279236">
    <property type="component" value="Unassembled WGS sequence"/>
</dbReference>
<feature type="transmembrane region" description="Helical" evidence="9">
    <location>
        <begin position="110"/>
        <end position="131"/>
    </location>
</feature>